<evidence type="ECO:0000256" key="1">
    <source>
        <dbReference type="SAM" id="Phobius"/>
    </source>
</evidence>
<keyword evidence="1" id="KW-0472">Membrane</keyword>
<keyword evidence="3" id="KW-1185">Reference proteome</keyword>
<reference evidence="2" key="1">
    <citation type="submission" date="2009-12" db="EMBL/GenBank/DDBJ databases">
        <authorList>
            <person name="Weinstock G."/>
            <person name="Sodergren E."/>
            <person name="Clifton S."/>
            <person name="Fulton L."/>
            <person name="Fulton B."/>
            <person name="Courtney L."/>
            <person name="Fronick C."/>
            <person name="Harrison M."/>
            <person name="Strong C."/>
            <person name="Farmer C."/>
            <person name="Delahaunty K."/>
            <person name="Markovic C."/>
            <person name="Hall O."/>
            <person name="Minx P."/>
            <person name="Tomlinson C."/>
            <person name="Mitreva M."/>
            <person name="Nelson J."/>
            <person name="Hou S."/>
            <person name="Wollam A."/>
            <person name="Pepin K.H."/>
            <person name="Johnson M."/>
            <person name="Bhonagiri V."/>
            <person name="Nash W.E."/>
            <person name="Warren W."/>
            <person name="Chinwalla A."/>
            <person name="Mardis E.R."/>
            <person name="Wilson R.K."/>
        </authorList>
    </citation>
    <scope>NUCLEOTIDE SEQUENCE [LARGE SCALE GENOMIC DNA]</scope>
    <source>
        <strain evidence="2">DSM 4541</strain>
    </source>
</reference>
<accession>D1NYG2</accession>
<evidence type="ECO:0008006" key="4">
    <source>
        <dbReference type="Google" id="ProtNLM"/>
    </source>
</evidence>
<organism evidence="2 3">
    <name type="scientific">Providencia rustigianii DSM 4541</name>
    <dbReference type="NCBI Taxonomy" id="500637"/>
    <lineage>
        <taxon>Bacteria</taxon>
        <taxon>Pseudomonadati</taxon>
        <taxon>Pseudomonadota</taxon>
        <taxon>Gammaproteobacteria</taxon>
        <taxon>Enterobacterales</taxon>
        <taxon>Morganellaceae</taxon>
        <taxon>Providencia</taxon>
    </lineage>
</organism>
<dbReference type="AlphaFoldDB" id="D1NYG2"/>
<dbReference type="eggNOG" id="COG3042">
    <property type="taxonomic scope" value="Bacteria"/>
</dbReference>
<protein>
    <recommendedName>
        <fullName evidence="4">DUF333 domain-containing protein</fullName>
    </recommendedName>
</protein>
<dbReference type="STRING" id="500637.PROVRUST_04781"/>
<sequence>MVLTNEAKQSLILLEKRMKRKNHTLLKTVITVGATTMMAILLTACSNSESQKMTRAENSGARYAQQVVNLGPEAQEACVSAGGLPSLNLELNGEKTPVCQFANGRRCAVTAIRSGACI</sequence>
<keyword evidence="1" id="KW-1133">Transmembrane helix</keyword>
<keyword evidence="1" id="KW-0812">Transmembrane</keyword>
<dbReference type="Proteomes" id="UP000005512">
    <property type="component" value="Unassembled WGS sequence"/>
</dbReference>
<feature type="transmembrane region" description="Helical" evidence="1">
    <location>
        <begin position="25"/>
        <end position="44"/>
    </location>
</feature>
<evidence type="ECO:0000313" key="3">
    <source>
        <dbReference type="Proteomes" id="UP000005512"/>
    </source>
</evidence>
<name>D1NYG2_9GAMM</name>
<comment type="caution">
    <text evidence="2">The sequence shown here is derived from an EMBL/GenBank/DDBJ whole genome shotgun (WGS) entry which is preliminary data.</text>
</comment>
<dbReference type="EMBL" id="ABXV02000011">
    <property type="protein sequence ID" value="EFB73510.1"/>
    <property type="molecule type" value="Genomic_DNA"/>
</dbReference>
<dbReference type="HOGENOM" id="CLU_155318_2_0_6"/>
<evidence type="ECO:0000313" key="2">
    <source>
        <dbReference type="EMBL" id="EFB73510.1"/>
    </source>
</evidence>
<gene>
    <name evidence="2" type="ORF">PROVRUST_04781</name>
</gene>
<proteinExistence type="predicted"/>